<evidence type="ECO:0000313" key="3">
    <source>
        <dbReference type="Proteomes" id="UP000522262"/>
    </source>
</evidence>
<feature type="compositionally biased region" description="Acidic residues" evidence="1">
    <location>
        <begin position="84"/>
        <end position="97"/>
    </location>
</feature>
<sequence>MEVSSIKKSVPLSLARKRYLPKRRIRLPKTNPSLFTDFMESGKGIVQPHDQSDTTAQPINDVRNSTQGPADGSNDHTNTTASGDGDDSEDEDEEGGDINEKVIVTCLNTLHDMIIAKHDAPRAGRIPGLKYGNTLFEHQKHAVGATMLSLAGPSRAFAYRCTSLILLESKPWKPVGKYTILYEAPTIKNRNTRTFVAVTALRGQSEGCLTLTGTPLDNTWEDGNALPKTIHRTWGNGPLTSHRETHDPIHPDARRSQLLQSDFHTSRSPSAQDWHCATLRSRLGRQSKKGDIGDAISEDADAQALAHAAEWCQHLEQGDNSLSRRVQAILNIVRQHLDFRPDGSFIIVDESVWFLDIVAIALEKTYHPVGHDTYNGRLDTVQRHSTINKIAQVTPLHTLLTSRGTGG</sequence>
<organism evidence="2 3">
    <name type="scientific">Fusarium mexicanum</name>
    <dbReference type="NCBI Taxonomy" id="751941"/>
    <lineage>
        <taxon>Eukaryota</taxon>
        <taxon>Fungi</taxon>
        <taxon>Dikarya</taxon>
        <taxon>Ascomycota</taxon>
        <taxon>Pezizomycotina</taxon>
        <taxon>Sordariomycetes</taxon>
        <taxon>Hypocreomycetidae</taxon>
        <taxon>Hypocreales</taxon>
        <taxon>Nectriaceae</taxon>
        <taxon>Fusarium</taxon>
        <taxon>Fusarium fujikuroi species complex</taxon>
    </lineage>
</organism>
<dbReference type="EMBL" id="JAAOAM010000360">
    <property type="protein sequence ID" value="KAF5532641.1"/>
    <property type="molecule type" value="Genomic_DNA"/>
</dbReference>
<feature type="region of interest" description="Disordered" evidence="1">
    <location>
        <begin position="30"/>
        <end position="97"/>
    </location>
</feature>
<comment type="caution">
    <text evidence="2">The sequence shown here is derived from an EMBL/GenBank/DDBJ whole genome shotgun (WGS) entry which is preliminary data.</text>
</comment>
<accession>A0A8H5MJP3</accession>
<feature type="compositionally biased region" description="Polar residues" evidence="1">
    <location>
        <begin position="53"/>
        <end position="68"/>
    </location>
</feature>
<evidence type="ECO:0000313" key="2">
    <source>
        <dbReference type="EMBL" id="KAF5532641.1"/>
    </source>
</evidence>
<evidence type="ECO:0000256" key="1">
    <source>
        <dbReference type="SAM" id="MobiDB-lite"/>
    </source>
</evidence>
<dbReference type="Proteomes" id="UP000522262">
    <property type="component" value="Unassembled WGS sequence"/>
</dbReference>
<name>A0A8H5MJP3_9HYPO</name>
<proteinExistence type="predicted"/>
<dbReference type="Gene3D" id="3.40.50.10810">
    <property type="entry name" value="Tandem AAA-ATPase domain"/>
    <property type="match status" value="1"/>
</dbReference>
<reference evidence="2 3" key="1">
    <citation type="submission" date="2020-05" db="EMBL/GenBank/DDBJ databases">
        <title>Identification and distribution of gene clusters putatively required for synthesis of sphingolipid metabolism inhibitors in phylogenetically diverse species of the filamentous fungus Fusarium.</title>
        <authorList>
            <person name="Kim H.-S."/>
            <person name="Busman M."/>
            <person name="Brown D.W."/>
            <person name="Divon H."/>
            <person name="Uhlig S."/>
            <person name="Proctor R.H."/>
        </authorList>
    </citation>
    <scope>NUCLEOTIDE SEQUENCE [LARGE SCALE GENOMIC DNA]</scope>
    <source>
        <strain evidence="2 3">NRRL 53147</strain>
    </source>
</reference>
<protein>
    <submittedName>
        <fullName evidence="2">Global transactivator</fullName>
    </submittedName>
</protein>
<keyword evidence="3" id="KW-1185">Reference proteome</keyword>
<dbReference type="AlphaFoldDB" id="A0A8H5MJP3"/>
<dbReference type="InterPro" id="IPR038718">
    <property type="entry name" value="SNF2-like_sf"/>
</dbReference>
<gene>
    <name evidence="2" type="ORF">FMEXI_12297</name>
</gene>